<dbReference type="InterPro" id="IPR021913">
    <property type="entry name" value="DUF3526"/>
</dbReference>
<gene>
    <name evidence="2" type="ORF">MW290_10285</name>
</gene>
<feature type="transmembrane region" description="Helical" evidence="1">
    <location>
        <begin position="195"/>
        <end position="218"/>
    </location>
</feature>
<feature type="transmembrane region" description="Helical" evidence="1">
    <location>
        <begin position="224"/>
        <end position="252"/>
    </location>
</feature>
<evidence type="ECO:0000313" key="3">
    <source>
        <dbReference type="Proteomes" id="UP001056201"/>
    </source>
</evidence>
<reference evidence="2" key="1">
    <citation type="submission" date="2022-05" db="EMBL/GenBank/DDBJ databases">
        <title>An RpoN-dependent PEP-CTERM gene is involved in floc formation of an Aquincola tertiaricarbonis strain.</title>
        <authorList>
            <person name="Qiu D."/>
            <person name="Xia M."/>
        </authorList>
    </citation>
    <scope>NUCLEOTIDE SEQUENCE</scope>
    <source>
        <strain evidence="2">RN12</strain>
    </source>
</reference>
<organism evidence="2 3">
    <name type="scientific">Aquincola tertiaricarbonis</name>
    <dbReference type="NCBI Taxonomy" id="391953"/>
    <lineage>
        <taxon>Bacteria</taxon>
        <taxon>Pseudomonadati</taxon>
        <taxon>Pseudomonadota</taxon>
        <taxon>Betaproteobacteria</taxon>
        <taxon>Burkholderiales</taxon>
        <taxon>Sphaerotilaceae</taxon>
        <taxon>Aquincola</taxon>
    </lineage>
</organism>
<feature type="transmembrane region" description="Helical" evidence="1">
    <location>
        <begin position="38"/>
        <end position="58"/>
    </location>
</feature>
<dbReference type="EMBL" id="CP097635">
    <property type="protein sequence ID" value="URI06307.1"/>
    <property type="molecule type" value="Genomic_DNA"/>
</dbReference>
<evidence type="ECO:0000313" key="2">
    <source>
        <dbReference type="EMBL" id="URI06307.1"/>
    </source>
</evidence>
<sequence length="493" mass="53719">MTAAVPVAHAAPAARPRPGGMVRRIAQEEWRLLRRDKVAMPALVLLLMLLVAAAFTAWDSQRNAEAQRSRYQAQAHEDFESQPDRHPHRMVHYGHFVFRPLSPLAAFDPGVDGYTGHTLYLEGHRQNSANFGDVRQSSLLLRFGQLTPAFVLQVLAPLLLVFIGHASVARERESGTLRVLLAQGLRPGQLVAGKLLALGGVAALMLLPAAVALAAITVTTTAPAGLAALLLAAHGLWLALWVLAVVAVSAWLPRGRDALVALLAAWACSVVLVPRLAPEAAASLQALPTRFETDIQVARELAALGDSHNPDDPYFSAFKRQVLAQYGVSRVEDLPVNYKGLLGMEGERLTSELFNRHAAESFGRQATQLQWVDRFALLSPVLALRRVSMAAAGTDLASYRRFVEQAEQYRYRLVQALNQLQAEKVQFAQDKSTRDVRIGREHWHGLADFSFTPPPVADALRRAAPAAGVLLGWAGVLALLLAAATRRLGRMVR</sequence>
<evidence type="ECO:0000256" key="1">
    <source>
        <dbReference type="SAM" id="Phobius"/>
    </source>
</evidence>
<feature type="transmembrane region" description="Helical" evidence="1">
    <location>
        <begin position="259"/>
        <end position="277"/>
    </location>
</feature>
<accession>A0ABY4S053</accession>
<keyword evidence="1" id="KW-1133">Transmembrane helix</keyword>
<protein>
    <submittedName>
        <fullName evidence="2">DUF3526 domain-containing protein</fullName>
    </submittedName>
</protein>
<proteinExistence type="predicted"/>
<dbReference type="RefSeq" id="WP_250194570.1">
    <property type="nucleotide sequence ID" value="NZ_CP097635.1"/>
</dbReference>
<keyword evidence="1" id="KW-0472">Membrane</keyword>
<name>A0ABY4S053_AQUTE</name>
<dbReference type="Pfam" id="PF12040">
    <property type="entry name" value="DUF3526"/>
    <property type="match status" value="1"/>
</dbReference>
<feature type="transmembrane region" description="Helical" evidence="1">
    <location>
        <begin position="463"/>
        <end position="484"/>
    </location>
</feature>
<dbReference type="PANTHER" id="PTHR43471">
    <property type="entry name" value="ABC TRANSPORTER PERMEASE"/>
    <property type="match status" value="1"/>
</dbReference>
<dbReference type="Pfam" id="PF12679">
    <property type="entry name" value="ABC2_membrane_2"/>
    <property type="match status" value="1"/>
</dbReference>
<feature type="transmembrane region" description="Helical" evidence="1">
    <location>
        <begin position="149"/>
        <end position="168"/>
    </location>
</feature>
<keyword evidence="3" id="KW-1185">Reference proteome</keyword>
<dbReference type="Proteomes" id="UP001056201">
    <property type="component" value="Chromosome 1"/>
</dbReference>
<dbReference type="PANTHER" id="PTHR43471:SF1">
    <property type="entry name" value="ABC TRANSPORTER PERMEASE PROTEIN NOSY-RELATED"/>
    <property type="match status" value="1"/>
</dbReference>
<keyword evidence="1" id="KW-0812">Transmembrane</keyword>